<evidence type="ECO:0000313" key="2">
    <source>
        <dbReference type="EMBL" id="BBP89848.1"/>
    </source>
</evidence>
<dbReference type="AlphaFoldDB" id="A0A5S9MAC1"/>
<reference evidence="2 3" key="1">
    <citation type="submission" date="2019-12" db="EMBL/GenBank/DDBJ databases">
        <title>Full genome sequence of a Bacillus safensis strain isolated from commercially available natto in Indonesia.</title>
        <authorList>
            <person name="Yoshida M."/>
            <person name="Uomi M."/>
            <person name="Waturangi D."/>
            <person name="Ekaputri J.J."/>
            <person name="Setiamarga D.H.E."/>
        </authorList>
    </citation>
    <scope>NUCLEOTIDE SEQUENCE [LARGE SCALE GENOMIC DNA]</scope>
    <source>
        <strain evidence="2 3">IDN1</strain>
    </source>
</reference>
<sequence>MKLGLAVHISNEEKRTLQETEECLAAIRFMAQIQKRPVSLFMMMRSIFLAPYGSVPKNKKKTPSIKKKQKNISFAPSPEK</sequence>
<feature type="compositionally biased region" description="Basic residues" evidence="1">
    <location>
        <begin position="57"/>
        <end position="70"/>
    </location>
</feature>
<organism evidence="2 3">
    <name type="scientific">Bacillus safensis</name>
    <dbReference type="NCBI Taxonomy" id="561879"/>
    <lineage>
        <taxon>Bacteria</taxon>
        <taxon>Bacillati</taxon>
        <taxon>Bacillota</taxon>
        <taxon>Bacilli</taxon>
        <taxon>Bacillales</taxon>
        <taxon>Bacillaceae</taxon>
        <taxon>Bacillus</taxon>
    </lineage>
</organism>
<evidence type="ECO:0000313" key="3">
    <source>
        <dbReference type="Proteomes" id="UP000464658"/>
    </source>
</evidence>
<dbReference type="EMBL" id="AP021906">
    <property type="protein sequence ID" value="BBP89848.1"/>
    <property type="molecule type" value="Genomic_DNA"/>
</dbReference>
<feature type="region of interest" description="Disordered" evidence="1">
    <location>
        <begin position="55"/>
        <end position="80"/>
    </location>
</feature>
<evidence type="ECO:0000256" key="1">
    <source>
        <dbReference type="SAM" id="MobiDB-lite"/>
    </source>
</evidence>
<dbReference type="Proteomes" id="UP000464658">
    <property type="component" value="Chromosome"/>
</dbReference>
<accession>A0A5S9MAC1</accession>
<name>A0A5S9MAC1_BACIA</name>
<proteinExistence type="predicted"/>
<gene>
    <name evidence="2" type="ORF">BsIDN1_34660</name>
</gene>
<protein>
    <submittedName>
        <fullName evidence="2">Uncharacterized protein</fullName>
    </submittedName>
</protein>